<dbReference type="GO" id="GO:0000976">
    <property type="term" value="F:transcription cis-regulatory region binding"/>
    <property type="evidence" value="ECO:0007669"/>
    <property type="project" value="TreeGrafter"/>
</dbReference>
<evidence type="ECO:0000256" key="4">
    <source>
        <dbReference type="ARBA" id="ARBA00023163"/>
    </source>
</evidence>
<name>A0A7S8HD89_9HYPH</name>
<dbReference type="GO" id="GO:0003700">
    <property type="term" value="F:DNA-binding transcription factor activity"/>
    <property type="evidence" value="ECO:0007669"/>
    <property type="project" value="InterPro"/>
</dbReference>
<evidence type="ECO:0000313" key="6">
    <source>
        <dbReference type="EMBL" id="QPC44068.1"/>
    </source>
</evidence>
<dbReference type="SUPFAM" id="SSF53850">
    <property type="entry name" value="Periplasmic binding protein-like II"/>
    <property type="match status" value="1"/>
</dbReference>
<dbReference type="Pfam" id="PF00126">
    <property type="entry name" value="HTH_1"/>
    <property type="match status" value="1"/>
</dbReference>
<dbReference type="PRINTS" id="PR00039">
    <property type="entry name" value="HTHLYSR"/>
</dbReference>
<evidence type="ECO:0000259" key="5">
    <source>
        <dbReference type="PROSITE" id="PS50931"/>
    </source>
</evidence>
<dbReference type="InterPro" id="IPR036390">
    <property type="entry name" value="WH_DNA-bd_sf"/>
</dbReference>
<keyword evidence="7" id="KW-1185">Reference proteome</keyword>
<dbReference type="PANTHER" id="PTHR30126:SF94">
    <property type="entry name" value="LYSR FAMILY TRANSCRIPTIONAL REGULATOR"/>
    <property type="match status" value="1"/>
</dbReference>
<dbReference type="InterPro" id="IPR036388">
    <property type="entry name" value="WH-like_DNA-bd_sf"/>
</dbReference>
<dbReference type="Gene3D" id="3.40.190.290">
    <property type="match status" value="1"/>
</dbReference>
<keyword evidence="3" id="KW-0238">DNA-binding</keyword>
<dbReference type="PROSITE" id="PS50931">
    <property type="entry name" value="HTH_LYSR"/>
    <property type="match status" value="1"/>
</dbReference>
<sequence>MGLTLSRLRALHAVVETGGFSAAARRLGQSQASVSQQLRDLETAFSVSLLERRGRELVPSALCLRLHDIAGRILKGEAEALHVLTRHRDLLDGELRVGLGNAMPGMALLDRFQKLCPGLELQIEMGSWGRILDAVTEGRVHLGILPDVPGDGRFRRQACARQCVVAVVPPGHALATRDMVRCADLMQERLIFRARGSSTQKVVDDAFRRSGLKPRPAIVLDTRDGVFDAVANNLGVGFMWDRGTSRVGGFVQVPCEEMAAERIEYIFARQSGGNTLVDLFFGVSRDRIETVS</sequence>
<dbReference type="PANTHER" id="PTHR30126">
    <property type="entry name" value="HTH-TYPE TRANSCRIPTIONAL REGULATOR"/>
    <property type="match status" value="1"/>
</dbReference>
<evidence type="ECO:0000256" key="1">
    <source>
        <dbReference type="ARBA" id="ARBA00009437"/>
    </source>
</evidence>
<dbReference type="SUPFAM" id="SSF46785">
    <property type="entry name" value="Winged helix' DNA-binding domain"/>
    <property type="match status" value="1"/>
</dbReference>
<dbReference type="RefSeq" id="WP_213161431.1">
    <property type="nucleotide sequence ID" value="NZ_CP058214.1"/>
</dbReference>
<dbReference type="AlphaFoldDB" id="A0A7S8HD89"/>
<evidence type="ECO:0000256" key="2">
    <source>
        <dbReference type="ARBA" id="ARBA00023015"/>
    </source>
</evidence>
<gene>
    <name evidence="6" type="ORF">HW532_16035</name>
</gene>
<keyword evidence="2" id="KW-0805">Transcription regulation</keyword>
<accession>A0A7S8HD89</accession>
<dbReference type="InterPro" id="IPR005119">
    <property type="entry name" value="LysR_subst-bd"/>
</dbReference>
<dbReference type="Proteomes" id="UP000593594">
    <property type="component" value="Chromosome"/>
</dbReference>
<evidence type="ECO:0000256" key="3">
    <source>
        <dbReference type="ARBA" id="ARBA00023125"/>
    </source>
</evidence>
<dbReference type="InterPro" id="IPR000847">
    <property type="entry name" value="LysR_HTH_N"/>
</dbReference>
<organism evidence="6 7">
    <name type="scientific">Kaustia mangrovi</name>
    <dbReference type="NCBI Taxonomy" id="2593653"/>
    <lineage>
        <taxon>Bacteria</taxon>
        <taxon>Pseudomonadati</taxon>
        <taxon>Pseudomonadota</taxon>
        <taxon>Alphaproteobacteria</taxon>
        <taxon>Hyphomicrobiales</taxon>
        <taxon>Parvibaculaceae</taxon>
        <taxon>Kaustia</taxon>
    </lineage>
</organism>
<dbReference type="EMBL" id="CP058214">
    <property type="protein sequence ID" value="QPC44068.1"/>
    <property type="molecule type" value="Genomic_DNA"/>
</dbReference>
<dbReference type="Gene3D" id="1.10.10.10">
    <property type="entry name" value="Winged helix-like DNA-binding domain superfamily/Winged helix DNA-binding domain"/>
    <property type="match status" value="1"/>
</dbReference>
<reference evidence="6 7" key="1">
    <citation type="submission" date="2020-06" db="EMBL/GenBank/DDBJ databases">
        <title>Genome sequence of 2 isolates from Red Sea Mangroves.</title>
        <authorList>
            <person name="Sefrji F."/>
            <person name="Michoud G."/>
            <person name="Merlino G."/>
            <person name="Daffonchio D."/>
        </authorList>
    </citation>
    <scope>NUCLEOTIDE SEQUENCE [LARGE SCALE GENOMIC DNA]</scope>
    <source>
        <strain evidence="6 7">R1DC25</strain>
    </source>
</reference>
<dbReference type="Pfam" id="PF03466">
    <property type="entry name" value="LysR_substrate"/>
    <property type="match status" value="1"/>
</dbReference>
<protein>
    <submittedName>
        <fullName evidence="6">LysR family transcriptional regulator</fullName>
    </submittedName>
</protein>
<comment type="similarity">
    <text evidence="1">Belongs to the LysR transcriptional regulatory family.</text>
</comment>
<dbReference type="CDD" id="cd05466">
    <property type="entry name" value="PBP2_LTTR_substrate"/>
    <property type="match status" value="1"/>
</dbReference>
<feature type="domain" description="HTH lysR-type" evidence="5">
    <location>
        <begin position="3"/>
        <end position="60"/>
    </location>
</feature>
<keyword evidence="4" id="KW-0804">Transcription</keyword>
<evidence type="ECO:0000313" key="7">
    <source>
        <dbReference type="Proteomes" id="UP000593594"/>
    </source>
</evidence>
<dbReference type="KEGG" id="kmn:HW532_16035"/>
<proteinExistence type="inferred from homology"/>